<reference evidence="1 2" key="1">
    <citation type="submission" date="2021-06" db="EMBL/GenBank/DDBJ databases">
        <authorList>
            <person name="Palmer J.M."/>
        </authorList>
    </citation>
    <scope>NUCLEOTIDE SEQUENCE [LARGE SCALE GENOMIC DNA]</scope>
    <source>
        <strain evidence="1 2">GA_2019</strain>
        <tissue evidence="1">Muscle</tissue>
    </source>
</reference>
<sequence length="103" mass="11792">MDIFVVKDIQCHKNAELIFKETTRTNLVKVCFLLLLQSSGGIFSLSDLHTAASLILTRRWPNCFFLFNIPLDLAHLSAPLTKHLKETEKKTRLLTLQESSKLH</sequence>
<accession>A0ABV0MJG1</accession>
<evidence type="ECO:0000313" key="2">
    <source>
        <dbReference type="Proteomes" id="UP001476798"/>
    </source>
</evidence>
<evidence type="ECO:0000313" key="1">
    <source>
        <dbReference type="EMBL" id="MEQ2159233.1"/>
    </source>
</evidence>
<comment type="caution">
    <text evidence="1">The sequence shown here is derived from an EMBL/GenBank/DDBJ whole genome shotgun (WGS) entry which is preliminary data.</text>
</comment>
<gene>
    <name evidence="1" type="ORF">GOODEAATRI_020699</name>
</gene>
<name>A0ABV0MJG1_9TELE</name>
<dbReference type="Proteomes" id="UP001476798">
    <property type="component" value="Unassembled WGS sequence"/>
</dbReference>
<keyword evidence="2" id="KW-1185">Reference proteome</keyword>
<proteinExistence type="predicted"/>
<protein>
    <submittedName>
        <fullName evidence="1">Uncharacterized protein</fullName>
    </submittedName>
</protein>
<dbReference type="EMBL" id="JAHRIO010001951">
    <property type="protein sequence ID" value="MEQ2159233.1"/>
    <property type="molecule type" value="Genomic_DNA"/>
</dbReference>
<organism evidence="1 2">
    <name type="scientific">Goodea atripinnis</name>
    <dbReference type="NCBI Taxonomy" id="208336"/>
    <lineage>
        <taxon>Eukaryota</taxon>
        <taxon>Metazoa</taxon>
        <taxon>Chordata</taxon>
        <taxon>Craniata</taxon>
        <taxon>Vertebrata</taxon>
        <taxon>Euteleostomi</taxon>
        <taxon>Actinopterygii</taxon>
        <taxon>Neopterygii</taxon>
        <taxon>Teleostei</taxon>
        <taxon>Neoteleostei</taxon>
        <taxon>Acanthomorphata</taxon>
        <taxon>Ovalentaria</taxon>
        <taxon>Atherinomorphae</taxon>
        <taxon>Cyprinodontiformes</taxon>
        <taxon>Goodeidae</taxon>
        <taxon>Goodea</taxon>
    </lineage>
</organism>